<evidence type="ECO:0000313" key="2">
    <source>
        <dbReference type="EMBL" id="OQA54318.1"/>
    </source>
</evidence>
<sequence length="240" mass="27058">MRKKSIWPTLILVFFLFFWGREGIAAVQSSSDVTLKTSSAEFDEKTGIIYAKGQSTIQWQGVTMICPYLEVDTVKQEAKSEGEIQVVWEDKTIFSQALFFYGKDKRVVMTDIQGKGKDFSFQTKKMDFFLSPGKILLTGNPILMINSFQIRPQQVDYSLNEKKWLASSVVIVKEGWSGQSKSAYYQEGSDFIVLEGNATVEKDGNQLRGEKILIDTETGKVKVEGNVEINIMAIEGEETN</sequence>
<proteinExistence type="predicted"/>
<organism evidence="2">
    <name type="scientific">Candidatus Atribacter allofermentans</name>
    <dbReference type="NCBI Taxonomy" id="1852833"/>
    <lineage>
        <taxon>Bacteria</taxon>
        <taxon>Pseudomonadati</taxon>
        <taxon>Atribacterota</taxon>
        <taxon>Atribacteria</taxon>
        <taxon>Atribacterales</taxon>
        <taxon>Atribacteraceae</taxon>
        <taxon>Atribacter</taxon>
    </lineage>
</organism>
<protein>
    <submittedName>
        <fullName evidence="2">OstA-like protein</fullName>
    </submittedName>
</protein>
<dbReference type="Pfam" id="PF03968">
    <property type="entry name" value="LptD_N"/>
    <property type="match status" value="1"/>
</dbReference>
<dbReference type="InterPro" id="IPR005653">
    <property type="entry name" value="OstA-like_N"/>
</dbReference>
<feature type="domain" description="Organic solvent tolerance-like N-terminal" evidence="1">
    <location>
        <begin position="70"/>
        <end position="219"/>
    </location>
</feature>
<accession>A0A1V5SII6</accession>
<gene>
    <name evidence="2" type="ORF">BWY41_02146</name>
</gene>
<name>A0A1V5SII6_9BACT</name>
<reference evidence="2" key="1">
    <citation type="submission" date="2017-02" db="EMBL/GenBank/DDBJ databases">
        <title>Delving into the versatile metabolic prowess of the omnipresent phylum Bacteroidetes.</title>
        <authorList>
            <person name="Nobu M.K."/>
            <person name="Mei R."/>
            <person name="Narihiro T."/>
            <person name="Kuroda K."/>
            <person name="Liu W.-T."/>
        </authorList>
    </citation>
    <scope>NUCLEOTIDE SEQUENCE</scope>
    <source>
        <strain evidence="2">ADurb.Bin276</strain>
    </source>
</reference>
<evidence type="ECO:0000259" key="1">
    <source>
        <dbReference type="Pfam" id="PF03968"/>
    </source>
</evidence>
<dbReference type="Proteomes" id="UP000485569">
    <property type="component" value="Unassembled WGS sequence"/>
</dbReference>
<dbReference type="AlphaFoldDB" id="A0A1V5SII6"/>
<dbReference type="EMBL" id="MWBQ01000218">
    <property type="protein sequence ID" value="OQA54318.1"/>
    <property type="molecule type" value="Genomic_DNA"/>
</dbReference>
<comment type="caution">
    <text evidence="2">The sequence shown here is derived from an EMBL/GenBank/DDBJ whole genome shotgun (WGS) entry which is preliminary data.</text>
</comment>
<dbReference type="Gene3D" id="2.60.450.10">
    <property type="entry name" value="Lipopolysaccharide (LPS) transport protein A like domain"/>
    <property type="match status" value="2"/>
</dbReference>